<dbReference type="OrthoDB" id="9778516at2"/>
<dbReference type="EMBL" id="WBVO01000003">
    <property type="protein sequence ID" value="KAB2813733.1"/>
    <property type="molecule type" value="Genomic_DNA"/>
</dbReference>
<dbReference type="Gene3D" id="2.30.42.10">
    <property type="match status" value="1"/>
</dbReference>
<dbReference type="Gene3D" id="2.60.40.3650">
    <property type="match status" value="1"/>
</dbReference>
<reference evidence="3 4" key="1">
    <citation type="submission" date="2019-09" db="EMBL/GenBank/DDBJ databases">
        <title>Genomes of family Cryomorphaceae.</title>
        <authorList>
            <person name="Bowman J.P."/>
        </authorList>
    </citation>
    <scope>NUCLEOTIDE SEQUENCE [LARGE SCALE GENOMIC DNA]</scope>
    <source>
        <strain evidence="3 4">LMG 25704</strain>
    </source>
</reference>
<protein>
    <recommendedName>
        <fullName evidence="5">Peptidase M61</fullName>
    </recommendedName>
</protein>
<dbReference type="SUPFAM" id="SSF50156">
    <property type="entry name" value="PDZ domain-like"/>
    <property type="match status" value="1"/>
</dbReference>
<keyword evidence="4" id="KW-1185">Reference proteome</keyword>
<name>A0A6N6RHF6_9FLAO</name>
<feature type="domain" description="Peptidase M61 catalytic" evidence="1">
    <location>
        <begin position="328"/>
        <end position="404"/>
    </location>
</feature>
<dbReference type="SUPFAM" id="SSF55486">
    <property type="entry name" value="Metalloproteases ('zincins'), catalytic domain"/>
    <property type="match status" value="1"/>
</dbReference>
<evidence type="ECO:0000313" key="3">
    <source>
        <dbReference type="EMBL" id="KAB2813733.1"/>
    </source>
</evidence>
<dbReference type="Proteomes" id="UP000468650">
    <property type="component" value="Unassembled WGS sequence"/>
</dbReference>
<dbReference type="InterPro" id="IPR040756">
    <property type="entry name" value="Peptidase_M61_N"/>
</dbReference>
<feature type="domain" description="Peptidase M61 N-terminal" evidence="2">
    <location>
        <begin position="60"/>
        <end position="232"/>
    </location>
</feature>
<dbReference type="Pfam" id="PF17899">
    <property type="entry name" value="Peptidase_M61_N"/>
    <property type="match status" value="1"/>
</dbReference>
<organism evidence="3 4">
    <name type="scientific">Phaeocystidibacter luteus</name>
    <dbReference type="NCBI Taxonomy" id="911197"/>
    <lineage>
        <taxon>Bacteria</taxon>
        <taxon>Pseudomonadati</taxon>
        <taxon>Bacteroidota</taxon>
        <taxon>Flavobacteriia</taxon>
        <taxon>Flavobacteriales</taxon>
        <taxon>Phaeocystidibacteraceae</taxon>
        <taxon>Phaeocystidibacter</taxon>
    </lineage>
</organism>
<dbReference type="Gene3D" id="1.10.390.10">
    <property type="entry name" value="Neutral Protease Domain 2"/>
    <property type="match status" value="1"/>
</dbReference>
<dbReference type="InterPro" id="IPR036034">
    <property type="entry name" value="PDZ_sf"/>
</dbReference>
<dbReference type="AlphaFoldDB" id="A0A6N6RHF6"/>
<proteinExistence type="predicted"/>
<dbReference type="Pfam" id="PF05299">
    <property type="entry name" value="Peptidase_M61"/>
    <property type="match status" value="1"/>
</dbReference>
<dbReference type="InterPro" id="IPR027268">
    <property type="entry name" value="Peptidase_M4/M1_CTD_sf"/>
</dbReference>
<comment type="caution">
    <text evidence="3">The sequence shown here is derived from an EMBL/GenBank/DDBJ whole genome shotgun (WGS) entry which is preliminary data.</text>
</comment>
<evidence type="ECO:0000259" key="2">
    <source>
        <dbReference type="Pfam" id="PF17899"/>
    </source>
</evidence>
<evidence type="ECO:0000313" key="4">
    <source>
        <dbReference type="Proteomes" id="UP000468650"/>
    </source>
</evidence>
<evidence type="ECO:0000259" key="1">
    <source>
        <dbReference type="Pfam" id="PF05299"/>
    </source>
</evidence>
<evidence type="ECO:0008006" key="5">
    <source>
        <dbReference type="Google" id="ProtNLM"/>
    </source>
</evidence>
<gene>
    <name evidence="3" type="ORF">F8C67_06120</name>
</gene>
<dbReference type="InterPro" id="IPR007963">
    <property type="entry name" value="Peptidase_M61_catalytic"/>
</dbReference>
<sequence length="645" mass="72880">MDGEGKTIFRERIQRGYRINHRINRNKNMKRNLISGVLMLASTLSFASYDPVQESGKYRVQVDIVDLTDDEVSVTVVPPVMNADTVVYALPKIIPGTYDISDFGQFVRNLKAFDSMGTELKVERLDDNRWAIYEGKELYKITYSAVDTEEERGAGIFLPGGTAIKEDAIMLNAFGFIGFMVDHDKMPYELVVVKGNDLKPTTTLDIVEEGGDMDRFYAKDYFELHDCPILYSVMPNASVMVAGAEVTVGVYSPTGNFVAKDILEEIKPVFEATAAYLGGDLPTDRYAVLLWGRTRTDFMQDGAAGALEHFTSTTMVMPDFPGLEEDIRHITAHEFFHIITPLNIHSEHIHSYDFLNPQMSAHLWFYEGVTEYNSLIAQVRGDVMTEEDFLDQMLDKMTSADGFNEHIPMTIRSQHALGIFADQYLDVYSKGALIGMALDMHIRKETNGAQGLVDLQIKLKNMYGPDTFFVDDKFFDIIIEHSPEGTENFLYEYIAGTTPLPFEEMFDAMGYNYTESEKTYSVADPDWNVTYISSRSKYYIVSNFNNEDAFTAGFGFQKGDKIKEWNGERVKGGELNEVLAEWRETAAPGSTVEVEVIRTDADGDEEEVILTSTASVTYTEERHILEEKANPTSEELALRKAWLKQ</sequence>
<accession>A0A6N6RHF6</accession>